<proteinExistence type="predicted"/>
<name>A0ACB8N6L0_CITSI</name>
<dbReference type="EMBL" id="CM039171">
    <property type="protein sequence ID" value="KAH9793482.1"/>
    <property type="molecule type" value="Genomic_DNA"/>
</dbReference>
<accession>A0ACB8N6L0</accession>
<gene>
    <name evidence="1" type="ORF">KPL71_004537</name>
</gene>
<evidence type="ECO:0000313" key="2">
    <source>
        <dbReference type="Proteomes" id="UP000829398"/>
    </source>
</evidence>
<reference evidence="2" key="1">
    <citation type="journal article" date="2023" name="Hortic. Res.">
        <title>A chromosome-level phased genome enabling allele-level studies in sweet orange: a case study on citrus Huanglongbing tolerance.</title>
        <authorList>
            <person name="Wu B."/>
            <person name="Yu Q."/>
            <person name="Deng Z."/>
            <person name="Duan Y."/>
            <person name="Luo F."/>
            <person name="Gmitter F. Jr."/>
        </authorList>
    </citation>
    <scope>NUCLEOTIDE SEQUENCE [LARGE SCALE GENOMIC DNA]</scope>
    <source>
        <strain evidence="2">cv. Valencia</strain>
    </source>
</reference>
<dbReference type="Proteomes" id="UP000829398">
    <property type="component" value="Chromosome 2"/>
</dbReference>
<protein>
    <submittedName>
        <fullName evidence="1">Uncharacterized protein</fullName>
    </submittedName>
</protein>
<comment type="caution">
    <text evidence="1">The sequence shown here is derived from an EMBL/GenBank/DDBJ whole genome shotgun (WGS) entry which is preliminary data.</text>
</comment>
<evidence type="ECO:0000313" key="1">
    <source>
        <dbReference type="EMBL" id="KAH9793482.1"/>
    </source>
</evidence>
<keyword evidence="2" id="KW-1185">Reference proteome</keyword>
<sequence>MKKLSNMKGKVHPSPVPTLSFLPPTILILAAALSPEDKEVLAYLILFCGSTSTNNNNNNTTANSYKTTHKSTRGGGGDGEHAPLFNCNCFRCYKSFWARWDMSPKRQLIHEIIEAYEEGLFRENNKRSLKKKKKKRGNKRVCDDDQFKDGESGSPELTSSDAGAAAAEDLGEGDHGGEDDDEVEEEKGSVAKVVNFLGERIWNFWVSGKGLKSRKGKARLDEVEKPSVSKRREEATRAGVAFSFC</sequence>
<organism evidence="1 2">
    <name type="scientific">Citrus sinensis</name>
    <name type="common">Sweet orange</name>
    <name type="synonym">Citrus aurantium var. sinensis</name>
    <dbReference type="NCBI Taxonomy" id="2711"/>
    <lineage>
        <taxon>Eukaryota</taxon>
        <taxon>Viridiplantae</taxon>
        <taxon>Streptophyta</taxon>
        <taxon>Embryophyta</taxon>
        <taxon>Tracheophyta</taxon>
        <taxon>Spermatophyta</taxon>
        <taxon>Magnoliopsida</taxon>
        <taxon>eudicotyledons</taxon>
        <taxon>Gunneridae</taxon>
        <taxon>Pentapetalae</taxon>
        <taxon>rosids</taxon>
        <taxon>malvids</taxon>
        <taxon>Sapindales</taxon>
        <taxon>Rutaceae</taxon>
        <taxon>Aurantioideae</taxon>
        <taxon>Citrus</taxon>
    </lineage>
</organism>